<reference evidence="4" key="1">
    <citation type="submission" date="2016-11" db="UniProtKB">
        <authorList>
            <consortium name="WormBaseParasite"/>
        </authorList>
    </citation>
    <scope>IDENTIFICATION</scope>
</reference>
<proteinExistence type="predicted"/>
<feature type="compositionally biased region" description="Polar residues" evidence="1">
    <location>
        <begin position="118"/>
        <end position="186"/>
    </location>
</feature>
<sequence length="272" mass="31054">MLKNKRRQQTATFLEGLNGHYQRRESPPPIPNTMNMSQPRHQTQSTTGSSTQSLQTIGIVQHPSITSSTASAPIKKHSNSALTPFNDHPKPSASSTSLPMAGLMSTSTPGVQFGLFQPNPQTIQQQRRLSHTPRGSRTVSTRSELSSHSFSNPRQTNVVQVPPQQSRQIYVQNNSQYPQRYSARSDQNQKRQRRSLTSSLSIDIPPWLKLYGEAPFQSDHLLKWTMFKLPQLQQFDRMLRKLYKQEVLNTVSKYERVRAEINTELLRRFEGN</sequence>
<dbReference type="PANTHER" id="PTHR47522">
    <property type="entry name" value="SALVADOR FAMILY WW DOMAIN-CONTAINING PROTEIN 1"/>
    <property type="match status" value="1"/>
</dbReference>
<feature type="compositionally biased region" description="Polar residues" evidence="1">
    <location>
        <begin position="32"/>
        <end position="41"/>
    </location>
</feature>
<dbReference type="PANTHER" id="PTHR47522:SF2">
    <property type="entry name" value="PROTEIN SALVADOR HOMOLOG 1"/>
    <property type="match status" value="1"/>
</dbReference>
<evidence type="ECO:0000256" key="1">
    <source>
        <dbReference type="SAM" id="MobiDB-lite"/>
    </source>
</evidence>
<dbReference type="GO" id="GO:0006915">
    <property type="term" value="P:apoptotic process"/>
    <property type="evidence" value="ECO:0007669"/>
    <property type="project" value="InterPro"/>
</dbReference>
<dbReference type="AlphaFoldDB" id="A0A1I7RJC2"/>
<feature type="region of interest" description="Disordered" evidence="1">
    <location>
        <begin position="67"/>
        <end position="197"/>
    </location>
</feature>
<feature type="region of interest" description="Disordered" evidence="1">
    <location>
        <begin position="1"/>
        <end position="53"/>
    </location>
</feature>
<dbReference type="eggNOG" id="KOG1891">
    <property type="taxonomic scope" value="Eukaryota"/>
</dbReference>
<protein>
    <submittedName>
        <fullName evidence="4">SARAH domain-containing protein</fullName>
    </submittedName>
</protein>
<dbReference type="InterPro" id="IPR030030">
    <property type="entry name" value="Sav"/>
</dbReference>
<dbReference type="InterPro" id="IPR011524">
    <property type="entry name" value="SARAH_dom"/>
</dbReference>
<dbReference type="GO" id="GO:0008285">
    <property type="term" value="P:negative regulation of cell population proliferation"/>
    <property type="evidence" value="ECO:0007669"/>
    <property type="project" value="TreeGrafter"/>
</dbReference>
<evidence type="ECO:0000259" key="2">
    <source>
        <dbReference type="PROSITE" id="PS50951"/>
    </source>
</evidence>
<dbReference type="GO" id="GO:0043065">
    <property type="term" value="P:positive regulation of apoptotic process"/>
    <property type="evidence" value="ECO:0007669"/>
    <property type="project" value="TreeGrafter"/>
</dbReference>
<organism evidence="3 4">
    <name type="scientific">Bursaphelenchus xylophilus</name>
    <name type="common">Pinewood nematode worm</name>
    <name type="synonym">Aphelenchoides xylophilus</name>
    <dbReference type="NCBI Taxonomy" id="6326"/>
    <lineage>
        <taxon>Eukaryota</taxon>
        <taxon>Metazoa</taxon>
        <taxon>Ecdysozoa</taxon>
        <taxon>Nematoda</taxon>
        <taxon>Chromadorea</taxon>
        <taxon>Rhabditida</taxon>
        <taxon>Tylenchina</taxon>
        <taxon>Tylenchomorpha</taxon>
        <taxon>Aphelenchoidea</taxon>
        <taxon>Aphelenchoididae</taxon>
        <taxon>Bursaphelenchus</taxon>
    </lineage>
</organism>
<feature type="compositionally biased region" description="Polar residues" evidence="1">
    <location>
        <begin position="92"/>
        <end position="110"/>
    </location>
</feature>
<feature type="compositionally biased region" description="Low complexity" evidence="1">
    <location>
        <begin position="42"/>
        <end position="53"/>
    </location>
</feature>
<dbReference type="Proteomes" id="UP000095284">
    <property type="component" value="Unplaced"/>
</dbReference>
<evidence type="ECO:0000313" key="4">
    <source>
        <dbReference type="WBParaSite" id="BXY_0080400.1"/>
    </source>
</evidence>
<dbReference type="PROSITE" id="PS50951">
    <property type="entry name" value="SARAH"/>
    <property type="match status" value="1"/>
</dbReference>
<dbReference type="WBParaSite" id="BXY_0080400.1">
    <property type="protein sequence ID" value="BXY_0080400.1"/>
    <property type="gene ID" value="BXY_0080400"/>
</dbReference>
<dbReference type="GO" id="GO:0005829">
    <property type="term" value="C:cytosol"/>
    <property type="evidence" value="ECO:0007669"/>
    <property type="project" value="TreeGrafter"/>
</dbReference>
<feature type="domain" description="SARAH" evidence="2">
    <location>
        <begin position="221"/>
        <end position="268"/>
    </location>
</feature>
<evidence type="ECO:0000313" key="3">
    <source>
        <dbReference type="Proteomes" id="UP000095284"/>
    </source>
</evidence>
<dbReference type="CDD" id="cd21433">
    <property type="entry name" value="SARAH_Sav"/>
    <property type="match status" value="1"/>
</dbReference>
<dbReference type="GO" id="GO:0060090">
    <property type="term" value="F:molecular adaptor activity"/>
    <property type="evidence" value="ECO:0007669"/>
    <property type="project" value="InterPro"/>
</dbReference>
<name>A0A1I7RJC2_BURXY</name>
<dbReference type="GO" id="GO:0035329">
    <property type="term" value="P:hippo signaling"/>
    <property type="evidence" value="ECO:0007669"/>
    <property type="project" value="InterPro"/>
</dbReference>
<accession>A0A1I7RJC2</accession>